<evidence type="ECO:0000256" key="2">
    <source>
        <dbReference type="ARBA" id="ARBA00007487"/>
    </source>
</evidence>
<evidence type="ECO:0000256" key="7">
    <source>
        <dbReference type="ARBA" id="ARBA00033354"/>
    </source>
</evidence>
<sequence>MATEETDEHKARMKRKQEAYRQRLAKATESKGLLVVYTGAGKGKTTAALGLAFRAMGQGVRVGVIQFVKGAIATGEAALAQLESLPIDLHPMGEGFTWETQDRQRDVEIAEKAWQRAVEMLRDPSYGMVILDELNIVLRYDYLELETVLEELGQRREGLHVVVTGRNAKPALVEMADLATEMTYLKHPFKAGIKPQPGIEY</sequence>
<comment type="pathway">
    <text evidence="1">Cofactor biosynthesis; adenosylcobalamin biosynthesis; adenosylcobalamin from cob(II)yrinate a,c-diamide: step 2/7.</text>
</comment>
<dbReference type="SUPFAM" id="SSF52540">
    <property type="entry name" value="P-loop containing nucleoside triphosphate hydrolases"/>
    <property type="match status" value="1"/>
</dbReference>
<dbReference type="RefSeq" id="WP_145260718.1">
    <property type="nucleotide sequence ID" value="NZ_CP036279.1"/>
</dbReference>
<dbReference type="Proteomes" id="UP000317093">
    <property type="component" value="Chromosome"/>
</dbReference>
<comment type="catalytic activity">
    <reaction evidence="9">
        <text>2 cob(II)alamin + reduced [electron-transfer flavoprotein] + 2 ATP = 2 adenosylcob(III)alamin + 2 triphosphate + oxidized [electron-transfer flavoprotein] + 3 H(+)</text>
        <dbReference type="Rhea" id="RHEA:28671"/>
        <dbReference type="Rhea" id="RHEA-COMP:10685"/>
        <dbReference type="Rhea" id="RHEA-COMP:10686"/>
        <dbReference type="ChEBI" id="CHEBI:15378"/>
        <dbReference type="ChEBI" id="CHEBI:16304"/>
        <dbReference type="ChEBI" id="CHEBI:18036"/>
        <dbReference type="ChEBI" id="CHEBI:18408"/>
        <dbReference type="ChEBI" id="CHEBI:30616"/>
        <dbReference type="ChEBI" id="CHEBI:57692"/>
        <dbReference type="ChEBI" id="CHEBI:58307"/>
        <dbReference type="EC" id="2.5.1.17"/>
    </reaction>
</comment>
<dbReference type="AlphaFoldDB" id="A0A518B8M9"/>
<dbReference type="CDD" id="cd00561">
    <property type="entry name" value="CobA_ACA"/>
    <property type="match status" value="1"/>
</dbReference>
<dbReference type="EC" id="2.5.1.17" evidence="3"/>
<dbReference type="EMBL" id="CP036279">
    <property type="protein sequence ID" value="QDU63328.1"/>
    <property type="molecule type" value="Genomic_DNA"/>
</dbReference>
<evidence type="ECO:0000313" key="11">
    <source>
        <dbReference type="Proteomes" id="UP000317093"/>
    </source>
</evidence>
<name>A0A518B8M9_9BACT</name>
<dbReference type="NCBIfam" id="NF004637">
    <property type="entry name" value="PRK05986.1"/>
    <property type="match status" value="1"/>
</dbReference>
<dbReference type="Pfam" id="PF02572">
    <property type="entry name" value="CobA_CobO_BtuR"/>
    <property type="match status" value="1"/>
</dbReference>
<dbReference type="GO" id="GO:0005524">
    <property type="term" value="F:ATP binding"/>
    <property type="evidence" value="ECO:0007669"/>
    <property type="project" value="InterPro"/>
</dbReference>
<evidence type="ECO:0000256" key="3">
    <source>
        <dbReference type="ARBA" id="ARBA00012454"/>
    </source>
</evidence>
<dbReference type="PANTHER" id="PTHR46638:SF1">
    <property type="entry name" value="CORRINOID ADENOSYLTRANSFERASE"/>
    <property type="match status" value="1"/>
</dbReference>
<evidence type="ECO:0000256" key="4">
    <source>
        <dbReference type="ARBA" id="ARBA00024929"/>
    </source>
</evidence>
<dbReference type="InterPro" id="IPR003724">
    <property type="entry name" value="CblAdoTrfase_CobA"/>
</dbReference>
<accession>A0A518B8M9</accession>
<dbReference type="KEGG" id="knv:Pan216_42060"/>
<dbReference type="InterPro" id="IPR027417">
    <property type="entry name" value="P-loop_NTPase"/>
</dbReference>
<comment type="function">
    <text evidence="4">Required for both de novo synthesis of the corrin ring for the assimilation of exogenous corrinoids. Participates in the adenosylation of a variety of incomplete and complete corrinoids.</text>
</comment>
<evidence type="ECO:0000256" key="1">
    <source>
        <dbReference type="ARBA" id="ARBA00005121"/>
    </source>
</evidence>
<dbReference type="GO" id="GO:0008817">
    <property type="term" value="F:corrinoid adenosyltransferase activity"/>
    <property type="evidence" value="ECO:0007669"/>
    <property type="project" value="UniProtKB-EC"/>
</dbReference>
<reference evidence="10 11" key="1">
    <citation type="submission" date="2019-02" db="EMBL/GenBank/DDBJ databases">
        <title>Deep-cultivation of Planctomycetes and their phenomic and genomic characterization uncovers novel biology.</title>
        <authorList>
            <person name="Wiegand S."/>
            <person name="Jogler M."/>
            <person name="Boedeker C."/>
            <person name="Pinto D."/>
            <person name="Vollmers J."/>
            <person name="Rivas-Marin E."/>
            <person name="Kohn T."/>
            <person name="Peeters S.H."/>
            <person name="Heuer A."/>
            <person name="Rast P."/>
            <person name="Oberbeckmann S."/>
            <person name="Bunk B."/>
            <person name="Jeske O."/>
            <person name="Meyerdierks A."/>
            <person name="Storesund J.E."/>
            <person name="Kallscheuer N."/>
            <person name="Luecker S."/>
            <person name="Lage O.M."/>
            <person name="Pohl T."/>
            <person name="Merkel B.J."/>
            <person name="Hornburger P."/>
            <person name="Mueller R.-W."/>
            <person name="Bruemmer F."/>
            <person name="Labrenz M."/>
            <person name="Spormann A.M."/>
            <person name="Op den Camp H."/>
            <person name="Overmann J."/>
            <person name="Amann R."/>
            <person name="Jetten M.S.M."/>
            <person name="Mascher T."/>
            <person name="Medema M.H."/>
            <person name="Devos D.P."/>
            <person name="Kaster A.-K."/>
            <person name="Ovreas L."/>
            <person name="Rohde M."/>
            <person name="Galperin M.Y."/>
            <person name="Jogler C."/>
        </authorList>
    </citation>
    <scope>NUCLEOTIDE SEQUENCE [LARGE SCALE GENOMIC DNA]</scope>
    <source>
        <strain evidence="10 11">Pan216</strain>
    </source>
</reference>
<gene>
    <name evidence="10" type="primary">cobO</name>
    <name evidence="10" type="ORF">Pan216_42060</name>
</gene>
<dbReference type="GO" id="GO:0009236">
    <property type="term" value="P:cobalamin biosynthetic process"/>
    <property type="evidence" value="ECO:0007669"/>
    <property type="project" value="InterPro"/>
</dbReference>
<evidence type="ECO:0000313" key="10">
    <source>
        <dbReference type="EMBL" id="QDU63328.1"/>
    </source>
</evidence>
<keyword evidence="10" id="KW-0808">Transferase</keyword>
<evidence type="ECO:0000256" key="5">
    <source>
        <dbReference type="ARBA" id="ARBA00031529"/>
    </source>
</evidence>
<evidence type="ECO:0000256" key="6">
    <source>
        <dbReference type="ARBA" id="ARBA00033334"/>
    </source>
</evidence>
<dbReference type="OrthoDB" id="9810309at2"/>
<dbReference type="NCBIfam" id="TIGR00708">
    <property type="entry name" value="cobA"/>
    <property type="match status" value="1"/>
</dbReference>
<organism evidence="10 11">
    <name type="scientific">Kolteria novifilia</name>
    <dbReference type="NCBI Taxonomy" id="2527975"/>
    <lineage>
        <taxon>Bacteria</taxon>
        <taxon>Pseudomonadati</taxon>
        <taxon>Planctomycetota</taxon>
        <taxon>Planctomycetia</taxon>
        <taxon>Kolteriales</taxon>
        <taxon>Kolteriaceae</taxon>
        <taxon>Kolteria</taxon>
    </lineage>
</organism>
<evidence type="ECO:0000256" key="9">
    <source>
        <dbReference type="ARBA" id="ARBA00048692"/>
    </source>
</evidence>
<proteinExistence type="inferred from homology"/>
<keyword evidence="11" id="KW-1185">Reference proteome</keyword>
<comment type="similarity">
    <text evidence="2">Belongs to the Cob(I)alamin adenosyltransferase family.</text>
</comment>
<dbReference type="Gene3D" id="3.40.50.300">
    <property type="entry name" value="P-loop containing nucleotide triphosphate hydrolases"/>
    <property type="match status" value="1"/>
</dbReference>
<dbReference type="PIRSF" id="PIRSF015617">
    <property type="entry name" value="Adensltrnsf_CobA"/>
    <property type="match status" value="1"/>
</dbReference>
<comment type="catalytic activity">
    <reaction evidence="8">
        <text>2 cob(II)yrinate a,c diamide + reduced [electron-transfer flavoprotein] + 2 ATP = 2 adenosylcob(III)yrinate a,c-diamide + 2 triphosphate + oxidized [electron-transfer flavoprotein] + 3 H(+)</text>
        <dbReference type="Rhea" id="RHEA:11528"/>
        <dbReference type="Rhea" id="RHEA-COMP:10685"/>
        <dbReference type="Rhea" id="RHEA-COMP:10686"/>
        <dbReference type="ChEBI" id="CHEBI:15378"/>
        <dbReference type="ChEBI" id="CHEBI:18036"/>
        <dbReference type="ChEBI" id="CHEBI:30616"/>
        <dbReference type="ChEBI" id="CHEBI:57692"/>
        <dbReference type="ChEBI" id="CHEBI:58307"/>
        <dbReference type="ChEBI" id="CHEBI:58503"/>
        <dbReference type="ChEBI" id="CHEBI:58537"/>
        <dbReference type="EC" id="2.5.1.17"/>
    </reaction>
</comment>
<protein>
    <recommendedName>
        <fullName evidence="3">corrinoid adenosyltransferase</fullName>
        <ecNumber evidence="3">2.5.1.17</ecNumber>
    </recommendedName>
    <alternativeName>
        <fullName evidence="5">Cob(II)alamin adenosyltransferase</fullName>
    </alternativeName>
    <alternativeName>
        <fullName evidence="7">Cob(II)yrinic acid a,c-diamide adenosyltransferase</fullName>
    </alternativeName>
    <alternativeName>
        <fullName evidence="6">Cobinamide/cobalamin adenosyltransferase</fullName>
    </alternativeName>
</protein>
<dbReference type="PANTHER" id="PTHR46638">
    <property type="entry name" value="CORRINOID ADENOSYLTRANSFERASE"/>
    <property type="match status" value="1"/>
</dbReference>
<evidence type="ECO:0000256" key="8">
    <source>
        <dbReference type="ARBA" id="ARBA00048555"/>
    </source>
</evidence>